<keyword evidence="1" id="KW-0479">Metal-binding</keyword>
<proteinExistence type="inferred from homology"/>
<keyword evidence="6" id="KW-1185">Reference proteome</keyword>
<feature type="region of interest" description="Disordered" evidence="4">
    <location>
        <begin position="1"/>
        <end position="20"/>
    </location>
</feature>
<dbReference type="PIRSF" id="PIRSF036979">
    <property type="entry name" value="Arginase"/>
    <property type="match status" value="1"/>
</dbReference>
<name>A0ABZ2K5D3_9BACT</name>
<dbReference type="Gene3D" id="3.40.800.10">
    <property type="entry name" value="Ureohydrolase domain"/>
    <property type="match status" value="1"/>
</dbReference>
<dbReference type="CDD" id="cd11593">
    <property type="entry name" value="Agmatinase-like_2"/>
    <property type="match status" value="1"/>
</dbReference>
<dbReference type="PANTHER" id="PTHR11358:SF26">
    <property type="entry name" value="GUANIDINO ACID HYDROLASE, MITOCHONDRIAL"/>
    <property type="match status" value="1"/>
</dbReference>
<reference evidence="5 6" key="1">
    <citation type="submission" date="2021-12" db="EMBL/GenBank/DDBJ databases">
        <title>Discovery of the Pendulisporaceae a myxobacterial family with distinct sporulation behavior and unique specialized metabolism.</title>
        <authorList>
            <person name="Garcia R."/>
            <person name="Popoff A."/>
            <person name="Bader C.D."/>
            <person name="Loehr J."/>
            <person name="Walesch S."/>
            <person name="Walt C."/>
            <person name="Boldt J."/>
            <person name="Bunk B."/>
            <person name="Haeckl F.J.F.P.J."/>
            <person name="Gunesch A.P."/>
            <person name="Birkelbach J."/>
            <person name="Nuebel U."/>
            <person name="Pietschmann T."/>
            <person name="Bach T."/>
            <person name="Mueller R."/>
        </authorList>
    </citation>
    <scope>NUCLEOTIDE SEQUENCE [LARGE SCALE GENOMIC DNA]</scope>
    <source>
        <strain evidence="5 6">MSr12523</strain>
    </source>
</reference>
<dbReference type="Pfam" id="PF00491">
    <property type="entry name" value="Arginase"/>
    <property type="match status" value="1"/>
</dbReference>
<evidence type="ECO:0000256" key="3">
    <source>
        <dbReference type="PROSITE-ProRule" id="PRU00742"/>
    </source>
</evidence>
<dbReference type="Proteomes" id="UP001379533">
    <property type="component" value="Chromosome"/>
</dbReference>
<dbReference type="PRINTS" id="PR00116">
    <property type="entry name" value="ARGINASE"/>
</dbReference>
<dbReference type="RefSeq" id="WP_394844512.1">
    <property type="nucleotide sequence ID" value="NZ_CP089982.1"/>
</dbReference>
<dbReference type="PROSITE" id="PS51409">
    <property type="entry name" value="ARGINASE_2"/>
    <property type="match status" value="1"/>
</dbReference>
<dbReference type="InterPro" id="IPR006035">
    <property type="entry name" value="Ureohydrolase"/>
</dbReference>
<dbReference type="PANTHER" id="PTHR11358">
    <property type="entry name" value="ARGINASE/AGMATINASE"/>
    <property type="match status" value="1"/>
</dbReference>
<evidence type="ECO:0000256" key="4">
    <source>
        <dbReference type="SAM" id="MobiDB-lite"/>
    </source>
</evidence>
<sequence>MPHDRPFDPNAAAPADSGVFGLSDSPEEAGVVLIPVPWDVTTSYRAGTHKGPQAILEASRQVDLFDIETGRPYEAKIALLDENEEIRIWNREARVDAEAIIAEGGRVEAGSPLAARLAKVNAVSRRVNDMVYETARQWIARKKIVGLVGGDHSTPYGTIRAHAEAYPGLGILHVDAHADLRHAYEGFEYSHASIMESVTREIPGVSRLVQVGIRDLCEEEHDRIEGSGGKIRTFYDVDLAASRRRGQIDDHFARIARELPDDVYVSFDIDGLDPVLCPNTGTPVPGGLAFHEASALLRAVVEAKKRIVGFDLNEVAPSPNSDDEWDGNVGARILYKLIGWTLRSMKS</sequence>
<dbReference type="SUPFAM" id="SSF52768">
    <property type="entry name" value="Arginase/deacetylase"/>
    <property type="match status" value="1"/>
</dbReference>
<evidence type="ECO:0000313" key="5">
    <source>
        <dbReference type="EMBL" id="WXA93912.1"/>
    </source>
</evidence>
<dbReference type="InterPro" id="IPR023696">
    <property type="entry name" value="Ureohydrolase_dom_sf"/>
</dbReference>
<evidence type="ECO:0000313" key="6">
    <source>
        <dbReference type="Proteomes" id="UP001379533"/>
    </source>
</evidence>
<protein>
    <submittedName>
        <fullName evidence="5">Agmatinase family protein</fullName>
    </submittedName>
</protein>
<evidence type="ECO:0000256" key="2">
    <source>
        <dbReference type="ARBA" id="ARBA00022801"/>
    </source>
</evidence>
<gene>
    <name evidence="5" type="ORF">LZC95_46595</name>
</gene>
<evidence type="ECO:0000256" key="1">
    <source>
        <dbReference type="ARBA" id="ARBA00022723"/>
    </source>
</evidence>
<dbReference type="EMBL" id="CP089982">
    <property type="protein sequence ID" value="WXA93912.1"/>
    <property type="molecule type" value="Genomic_DNA"/>
</dbReference>
<keyword evidence="2" id="KW-0378">Hydrolase</keyword>
<accession>A0ABZ2K5D3</accession>
<comment type="similarity">
    <text evidence="3">Belongs to the arginase family.</text>
</comment>
<organism evidence="5 6">
    <name type="scientific">Pendulispora brunnea</name>
    <dbReference type="NCBI Taxonomy" id="2905690"/>
    <lineage>
        <taxon>Bacteria</taxon>
        <taxon>Pseudomonadati</taxon>
        <taxon>Myxococcota</taxon>
        <taxon>Myxococcia</taxon>
        <taxon>Myxococcales</taxon>
        <taxon>Sorangiineae</taxon>
        <taxon>Pendulisporaceae</taxon>
        <taxon>Pendulispora</taxon>
    </lineage>
</organism>